<dbReference type="Gene3D" id="3.30.70.120">
    <property type="match status" value="1"/>
</dbReference>
<name>A0ABR7GQ73_9FIRM</name>
<accession>A0ABR7GQ73</accession>
<dbReference type="RefSeq" id="WP_186970564.1">
    <property type="nucleotide sequence ID" value="NZ_JACOPK010000011.1"/>
</dbReference>
<dbReference type="Proteomes" id="UP000641741">
    <property type="component" value="Unassembled WGS sequence"/>
</dbReference>
<dbReference type="EMBL" id="JACOPK010000011">
    <property type="protein sequence ID" value="MBC5696465.1"/>
    <property type="molecule type" value="Genomic_DNA"/>
</dbReference>
<dbReference type="PROSITE" id="PS51343">
    <property type="entry name" value="PII_GLNB_DOM"/>
    <property type="match status" value="1"/>
</dbReference>
<evidence type="ECO:0000313" key="1">
    <source>
        <dbReference type="EMBL" id="MBC5696465.1"/>
    </source>
</evidence>
<comment type="caution">
    <text evidence="1">The sequence shown here is derived from an EMBL/GenBank/DDBJ whole genome shotgun (WGS) entry which is preliminary data.</text>
</comment>
<protein>
    <recommendedName>
        <fullName evidence="3">Nitrogen regulatory protein P-II family</fullName>
    </recommendedName>
</protein>
<keyword evidence="2" id="KW-1185">Reference proteome</keyword>
<evidence type="ECO:0008006" key="3">
    <source>
        <dbReference type="Google" id="ProtNLM"/>
    </source>
</evidence>
<sequence>MMEHTPQMTAQSGLAFAVAVVDVGKGEKILSLFREEHTLLDYVCMAHGTARTEMLDLLGIGETAKAVVFCLAASGQAQRILNRLGKELQMRYPGRGIAFTIPVSGIGRRWHSLLTQADEQEEIRMNKSEQTGFDVVAVVMERGYTNVAMDAARKAGARGGTVISARGIAENEVKRFFGIEIQAEKEIVFLVVKSAEKQQVMTELMRAVGTRTRSHGLILSMPVSDAIGLAD</sequence>
<organism evidence="1 2">
    <name type="scientific">Agathobaculum hominis</name>
    <dbReference type="NCBI Taxonomy" id="2763014"/>
    <lineage>
        <taxon>Bacteria</taxon>
        <taxon>Bacillati</taxon>
        <taxon>Bacillota</taxon>
        <taxon>Clostridia</taxon>
        <taxon>Eubacteriales</taxon>
        <taxon>Butyricicoccaceae</taxon>
        <taxon>Agathobaculum</taxon>
    </lineage>
</organism>
<dbReference type="InterPro" id="IPR011322">
    <property type="entry name" value="N-reg_PII-like_a/b"/>
</dbReference>
<dbReference type="SUPFAM" id="SSF54913">
    <property type="entry name" value="GlnB-like"/>
    <property type="match status" value="2"/>
</dbReference>
<dbReference type="InterPro" id="IPR015867">
    <property type="entry name" value="N-reg_PII/ATP_PRibTrfase_C"/>
</dbReference>
<dbReference type="InterPro" id="IPR002187">
    <property type="entry name" value="N-reg_PII"/>
</dbReference>
<gene>
    <name evidence="1" type="ORF">H8S02_11010</name>
</gene>
<evidence type="ECO:0000313" key="2">
    <source>
        <dbReference type="Proteomes" id="UP000641741"/>
    </source>
</evidence>
<reference evidence="1 2" key="1">
    <citation type="submission" date="2020-08" db="EMBL/GenBank/DDBJ databases">
        <title>Genome public.</title>
        <authorList>
            <person name="Liu C."/>
            <person name="Sun Q."/>
        </authorList>
    </citation>
    <scope>NUCLEOTIDE SEQUENCE [LARGE SCALE GENOMIC DNA]</scope>
    <source>
        <strain evidence="1 2">M2</strain>
    </source>
</reference>
<proteinExistence type="predicted"/>